<gene>
    <name evidence="2" type="ORF">Golax_020471</name>
</gene>
<protein>
    <recommendedName>
        <fullName evidence="1">DUF7745 domain-containing protein</fullName>
    </recommendedName>
</protein>
<dbReference type="Proteomes" id="UP000593574">
    <property type="component" value="Unassembled WGS sequence"/>
</dbReference>
<comment type="caution">
    <text evidence="2">The sequence shown here is derived from an EMBL/GenBank/DDBJ whole genome shotgun (WGS) entry which is preliminary data.</text>
</comment>
<proteinExistence type="predicted"/>
<reference evidence="2 3" key="1">
    <citation type="journal article" date="2019" name="Genome Biol. Evol.">
        <title>Insights into the evolution of the New World diploid cottons (Gossypium, subgenus Houzingenia) based on genome sequencing.</title>
        <authorList>
            <person name="Grover C.E."/>
            <person name="Arick M.A. 2nd"/>
            <person name="Thrash A."/>
            <person name="Conover J.L."/>
            <person name="Sanders W.S."/>
            <person name="Peterson D.G."/>
            <person name="Frelichowski J.E."/>
            <person name="Scheffler J.A."/>
            <person name="Scheffler B.E."/>
            <person name="Wendel J.F."/>
        </authorList>
    </citation>
    <scope>NUCLEOTIDE SEQUENCE [LARGE SCALE GENOMIC DNA]</scope>
    <source>
        <strain evidence="2">4</strain>
        <tissue evidence="2">Leaf</tissue>
    </source>
</reference>
<dbReference type="InterPro" id="IPR056647">
    <property type="entry name" value="DUF7745"/>
</dbReference>
<sequence>MSEQWIIARIKQKGECKCIPWKNLRDLILVHPDMKKKVDVFALIIYGLMIFPRALGYVDEAVLGLLDLLDKGVTPVPAILAETFRSLNAFFSENYSRLKEIVATPRRDDISEENWIALLQNLQEEDVEWKAPWLIPDRILY</sequence>
<evidence type="ECO:0000313" key="2">
    <source>
        <dbReference type="EMBL" id="MBA0730948.1"/>
    </source>
</evidence>
<dbReference type="PANTHER" id="PTHR48200">
    <property type="entry name" value="PROTEIN, PUTATIVE-RELATED"/>
    <property type="match status" value="1"/>
</dbReference>
<keyword evidence="3" id="KW-1185">Reference proteome</keyword>
<evidence type="ECO:0000313" key="3">
    <source>
        <dbReference type="Proteomes" id="UP000593574"/>
    </source>
</evidence>
<dbReference type="PANTHER" id="PTHR48200:SF1">
    <property type="entry name" value="AMINOTRANSFERASE-LIKE PLANT MOBILE DOMAIN-CONTAINING PROTEIN"/>
    <property type="match status" value="1"/>
</dbReference>
<feature type="domain" description="DUF7745" evidence="1">
    <location>
        <begin position="31"/>
        <end position="133"/>
    </location>
</feature>
<evidence type="ECO:0000259" key="1">
    <source>
        <dbReference type="Pfam" id="PF24924"/>
    </source>
</evidence>
<dbReference type="EMBL" id="JABEZV010448057">
    <property type="protein sequence ID" value="MBA0730948.1"/>
    <property type="molecule type" value="Genomic_DNA"/>
</dbReference>
<name>A0A7J9B3S0_9ROSI</name>
<dbReference type="AlphaFoldDB" id="A0A7J9B3S0"/>
<organism evidence="2 3">
    <name type="scientific">Gossypium laxum</name>
    <dbReference type="NCBI Taxonomy" id="34288"/>
    <lineage>
        <taxon>Eukaryota</taxon>
        <taxon>Viridiplantae</taxon>
        <taxon>Streptophyta</taxon>
        <taxon>Embryophyta</taxon>
        <taxon>Tracheophyta</taxon>
        <taxon>Spermatophyta</taxon>
        <taxon>Magnoliopsida</taxon>
        <taxon>eudicotyledons</taxon>
        <taxon>Gunneridae</taxon>
        <taxon>Pentapetalae</taxon>
        <taxon>rosids</taxon>
        <taxon>malvids</taxon>
        <taxon>Malvales</taxon>
        <taxon>Malvaceae</taxon>
        <taxon>Malvoideae</taxon>
        <taxon>Gossypium</taxon>
    </lineage>
</organism>
<accession>A0A7J9B3S0</accession>
<dbReference type="Pfam" id="PF24924">
    <property type="entry name" value="DUF7745"/>
    <property type="match status" value="1"/>
</dbReference>